<protein>
    <recommendedName>
        <fullName evidence="4">Secreted protein</fullName>
    </recommendedName>
</protein>
<dbReference type="RefSeq" id="WP_241913390.1">
    <property type="nucleotide sequence ID" value="NZ_CP093326.1"/>
</dbReference>
<name>A0ABY3W7M5_9MICC</name>
<gene>
    <name evidence="2" type="ORF">MNQ99_14335</name>
</gene>
<sequence>MSVSVLLIPAAIAAVAAVNAAIDNKAKNHETNKADEVESVPQVQVRTRMKDLDLLQAALADTQAEVTQAAENSIEAAWTDATAVFDRDAEGIWQVHFSGEDVDRQRAAEIVQAIDDAYARRVQQAVVRRLRERAHTAGLELASETVEEDQSVTMVLNVRR</sequence>
<feature type="signal peptide" evidence="1">
    <location>
        <begin position="1"/>
        <end position="20"/>
    </location>
</feature>
<evidence type="ECO:0008006" key="4">
    <source>
        <dbReference type="Google" id="ProtNLM"/>
    </source>
</evidence>
<evidence type="ECO:0000256" key="1">
    <source>
        <dbReference type="SAM" id="SignalP"/>
    </source>
</evidence>
<dbReference type="EMBL" id="CP093326">
    <property type="protein sequence ID" value="UNK45108.1"/>
    <property type="molecule type" value="Genomic_DNA"/>
</dbReference>
<evidence type="ECO:0000313" key="3">
    <source>
        <dbReference type="Proteomes" id="UP000829069"/>
    </source>
</evidence>
<feature type="chain" id="PRO_5045110197" description="Secreted protein" evidence="1">
    <location>
        <begin position="21"/>
        <end position="160"/>
    </location>
</feature>
<keyword evidence="3" id="KW-1185">Reference proteome</keyword>
<proteinExistence type="predicted"/>
<organism evidence="2 3">
    <name type="scientific">Arthrobacter sulfonylureivorans</name>
    <dbReference type="NCBI Taxonomy" id="2486855"/>
    <lineage>
        <taxon>Bacteria</taxon>
        <taxon>Bacillati</taxon>
        <taxon>Actinomycetota</taxon>
        <taxon>Actinomycetes</taxon>
        <taxon>Micrococcales</taxon>
        <taxon>Micrococcaceae</taxon>
        <taxon>Arthrobacter</taxon>
    </lineage>
</organism>
<accession>A0ABY3W7M5</accession>
<reference evidence="2 3" key="1">
    <citation type="submission" date="2022-03" db="EMBL/GenBank/DDBJ databases">
        <title>Isotopic signatures of nitrous oxide derived from detoxification processes.</title>
        <authorList>
            <person name="Behrendt U."/>
            <person name="Buchen C."/>
            <person name="Well R."/>
            <person name="Ulrich A."/>
            <person name="Rohe L."/>
            <person name="Kolb S."/>
            <person name="Schloter M."/>
            <person name="Horn M.A."/>
            <person name="Augustin J."/>
        </authorList>
    </citation>
    <scope>NUCLEOTIDE SEQUENCE [LARGE SCALE GENOMIC DNA]</scope>
    <source>
        <strain evidence="2 3">S4-C24</strain>
    </source>
</reference>
<keyword evidence="1" id="KW-0732">Signal</keyword>
<dbReference type="Proteomes" id="UP000829069">
    <property type="component" value="Chromosome"/>
</dbReference>
<evidence type="ECO:0000313" key="2">
    <source>
        <dbReference type="EMBL" id="UNK45108.1"/>
    </source>
</evidence>